<dbReference type="Pfam" id="PF02735">
    <property type="entry name" value="Ku"/>
    <property type="match status" value="1"/>
</dbReference>
<dbReference type="GO" id="GO:0005524">
    <property type="term" value="F:ATP binding"/>
    <property type="evidence" value="ECO:0007669"/>
    <property type="project" value="UniProtKB-KW"/>
</dbReference>
<dbReference type="EMBL" id="CAHIKZ030001452">
    <property type="protein sequence ID" value="CAE1264665.1"/>
    <property type="molecule type" value="Genomic_DNA"/>
</dbReference>
<keyword evidence="9" id="KW-0234">DNA repair</keyword>
<keyword evidence="8" id="KW-0233">DNA recombination</keyword>
<dbReference type="OrthoDB" id="30826at2759"/>
<dbReference type="GO" id="GO:0000723">
    <property type="term" value="P:telomere maintenance"/>
    <property type="evidence" value="ECO:0007669"/>
    <property type="project" value="TreeGrafter"/>
</dbReference>
<evidence type="ECO:0000313" key="13">
    <source>
        <dbReference type="Proteomes" id="UP000597762"/>
    </source>
</evidence>
<gene>
    <name evidence="12" type="ORF">SPHA_34317</name>
</gene>
<keyword evidence="6" id="KW-0067">ATP-binding</keyword>
<evidence type="ECO:0000256" key="7">
    <source>
        <dbReference type="ARBA" id="ARBA00023125"/>
    </source>
</evidence>
<evidence type="ECO:0000256" key="9">
    <source>
        <dbReference type="ARBA" id="ARBA00023204"/>
    </source>
</evidence>
<name>A0A812CFF8_ACAPH</name>
<evidence type="ECO:0000256" key="8">
    <source>
        <dbReference type="ARBA" id="ARBA00023172"/>
    </source>
</evidence>
<evidence type="ECO:0000313" key="12">
    <source>
        <dbReference type="EMBL" id="CAE1264665.1"/>
    </source>
</evidence>
<dbReference type="InterPro" id="IPR002035">
    <property type="entry name" value="VWF_A"/>
</dbReference>
<accession>A0A812CFF8</accession>
<dbReference type="GO" id="GO:0004386">
    <property type="term" value="F:helicase activity"/>
    <property type="evidence" value="ECO:0007669"/>
    <property type="project" value="UniProtKB-KW"/>
</dbReference>
<dbReference type="GO" id="GO:0003690">
    <property type="term" value="F:double-stranded DNA binding"/>
    <property type="evidence" value="ECO:0007669"/>
    <property type="project" value="TreeGrafter"/>
</dbReference>
<dbReference type="PANTHER" id="PTHR12604">
    <property type="entry name" value="KU AUTOANTIGEN DNA HELICASE"/>
    <property type="match status" value="1"/>
</dbReference>
<comment type="subcellular location">
    <subcellularLocation>
        <location evidence="1">Nucleus</location>
    </subcellularLocation>
</comment>
<evidence type="ECO:0000256" key="2">
    <source>
        <dbReference type="ARBA" id="ARBA00022741"/>
    </source>
</evidence>
<keyword evidence="13" id="KW-1185">Reference proteome</keyword>
<dbReference type="SUPFAM" id="SSF53300">
    <property type="entry name" value="vWA-like"/>
    <property type="match status" value="1"/>
</dbReference>
<dbReference type="PANTHER" id="PTHR12604:SF4">
    <property type="entry name" value="X-RAY REPAIR CROSS-COMPLEMENTING PROTEIN 5"/>
    <property type="match status" value="1"/>
</dbReference>
<dbReference type="Gene3D" id="2.40.290.10">
    <property type="match status" value="1"/>
</dbReference>
<keyword evidence="5" id="KW-0347">Helicase</keyword>
<comment type="caution">
    <text evidence="12">The sequence shown here is derived from an EMBL/GenBank/DDBJ whole genome shotgun (WGS) entry which is preliminary data.</text>
</comment>
<dbReference type="InterPro" id="IPR016194">
    <property type="entry name" value="SPOC-like_C_dom_sf"/>
</dbReference>
<feature type="domain" description="VWFA" evidence="11">
    <location>
        <begin position="7"/>
        <end position="168"/>
    </location>
</feature>
<evidence type="ECO:0000259" key="11">
    <source>
        <dbReference type="PROSITE" id="PS50234"/>
    </source>
</evidence>
<dbReference type="Pfam" id="PF03731">
    <property type="entry name" value="Ku_N"/>
    <property type="match status" value="1"/>
</dbReference>
<keyword evidence="7" id="KW-0238">DNA-binding</keyword>
<keyword evidence="2" id="KW-0547">Nucleotide-binding</keyword>
<reference evidence="12" key="1">
    <citation type="submission" date="2021-01" db="EMBL/GenBank/DDBJ databases">
        <authorList>
            <person name="Li R."/>
            <person name="Bekaert M."/>
        </authorList>
    </citation>
    <scope>NUCLEOTIDE SEQUENCE</scope>
    <source>
        <strain evidence="12">Farmed</strain>
    </source>
</reference>
<evidence type="ECO:0000256" key="10">
    <source>
        <dbReference type="ARBA" id="ARBA00023242"/>
    </source>
</evidence>
<dbReference type="PROSITE" id="PS50234">
    <property type="entry name" value="VWFA"/>
    <property type="match status" value="1"/>
</dbReference>
<evidence type="ECO:0000256" key="4">
    <source>
        <dbReference type="ARBA" id="ARBA00022801"/>
    </source>
</evidence>
<dbReference type="GO" id="GO:0006310">
    <property type="term" value="P:DNA recombination"/>
    <property type="evidence" value="ECO:0007669"/>
    <property type="project" value="UniProtKB-KW"/>
</dbReference>
<keyword evidence="10" id="KW-0539">Nucleus</keyword>
<proteinExistence type="predicted"/>
<evidence type="ECO:0000256" key="6">
    <source>
        <dbReference type="ARBA" id="ARBA00022840"/>
    </source>
</evidence>
<evidence type="ECO:0000256" key="3">
    <source>
        <dbReference type="ARBA" id="ARBA00022763"/>
    </source>
</evidence>
<dbReference type="InterPro" id="IPR006164">
    <property type="entry name" value="DNA_bd_Ku70/Ku80"/>
</dbReference>
<dbReference type="SUPFAM" id="SSF100939">
    <property type="entry name" value="SPOC domain-like"/>
    <property type="match status" value="1"/>
</dbReference>
<dbReference type="GO" id="GO:0043564">
    <property type="term" value="C:Ku70:Ku80 complex"/>
    <property type="evidence" value="ECO:0007669"/>
    <property type="project" value="TreeGrafter"/>
</dbReference>
<dbReference type="GO" id="GO:0042162">
    <property type="term" value="F:telomeric DNA binding"/>
    <property type="evidence" value="ECO:0007669"/>
    <property type="project" value="TreeGrafter"/>
</dbReference>
<evidence type="ECO:0000256" key="5">
    <source>
        <dbReference type="ARBA" id="ARBA00022806"/>
    </source>
</evidence>
<dbReference type="Proteomes" id="UP000597762">
    <property type="component" value="Unassembled WGS sequence"/>
</dbReference>
<sequence length="374" mass="41820">MAQNKETVILVLDVSPSMCDAPPGQDSPLQAALDAITLIVQRKIFAESKDEIALVLFGTVETDNPLAAADEDGESYRNVSVVQPLNVASFDFLEYVTKYTHSKTTSADFIDALIVAMDHLQRTLQYKKGFKNKQVILLSNFDNPFEDDQLNDIIAGMKTQGTELNVIGPDLDYEISEDGSGDQYTMTNGIKKEKTKQQRAGEAVVKKMLKETNGNSYSFGEALSMLSHFTSRQTNPSAWKCDLEIGDLITIPIHGYIKVKAHKLKQSWKKVYTKDPDATFTTARTFHLNDEQETEIGNDEVVDGYRYGSTLVPMSDKDKKEMKYKSEKCFKILGFTRPENVPSHYYMGDSSMCVVGDPSDPVSNAFSPILFFFI</sequence>
<dbReference type="InterPro" id="IPR036465">
    <property type="entry name" value="vWFA_dom_sf"/>
</dbReference>
<dbReference type="GO" id="GO:0016787">
    <property type="term" value="F:hydrolase activity"/>
    <property type="evidence" value="ECO:0007669"/>
    <property type="project" value="UniProtKB-KW"/>
</dbReference>
<dbReference type="GO" id="GO:0006303">
    <property type="term" value="P:double-strand break repair via nonhomologous end joining"/>
    <property type="evidence" value="ECO:0007669"/>
    <property type="project" value="InterPro"/>
</dbReference>
<evidence type="ECO:0000256" key="1">
    <source>
        <dbReference type="ARBA" id="ARBA00004123"/>
    </source>
</evidence>
<dbReference type="InterPro" id="IPR005161">
    <property type="entry name" value="Ku_N"/>
</dbReference>
<dbReference type="Gene3D" id="3.40.50.410">
    <property type="entry name" value="von Willebrand factor, type A domain"/>
    <property type="match status" value="1"/>
</dbReference>
<keyword evidence="4" id="KW-0378">Hydrolase</keyword>
<organism evidence="12 13">
    <name type="scientific">Acanthosepion pharaonis</name>
    <name type="common">Pharaoh cuttlefish</name>
    <name type="synonym">Sepia pharaonis</name>
    <dbReference type="NCBI Taxonomy" id="158019"/>
    <lineage>
        <taxon>Eukaryota</taxon>
        <taxon>Metazoa</taxon>
        <taxon>Spiralia</taxon>
        <taxon>Lophotrochozoa</taxon>
        <taxon>Mollusca</taxon>
        <taxon>Cephalopoda</taxon>
        <taxon>Coleoidea</taxon>
        <taxon>Decapodiformes</taxon>
        <taxon>Sepiida</taxon>
        <taxon>Sepiina</taxon>
        <taxon>Sepiidae</taxon>
        <taxon>Acanthosepion</taxon>
    </lineage>
</organism>
<keyword evidence="3" id="KW-0227">DNA damage</keyword>
<dbReference type="AlphaFoldDB" id="A0A812CFF8"/>
<protein>
    <submittedName>
        <fullName evidence="12">XRCC5</fullName>
    </submittedName>
</protein>